<sequence length="128" mass="14860" precursor="true">MVNKKKISLIFILILAIVTAMETFTLMTDSDQMDMANEEVLISFRDTSITNFDAMDYQPVEEIDMYVRAEDLLFLELVIVEAESDGFKVDETEVSEAIAHYEYENLVTNQEAYNFIEEKAVRRRALKK</sequence>
<evidence type="ECO:0000313" key="2">
    <source>
        <dbReference type="Proteomes" id="UP000001401"/>
    </source>
</evidence>
<evidence type="ECO:0000313" key="1">
    <source>
        <dbReference type="EMBL" id="ADU29289.1"/>
    </source>
</evidence>
<dbReference type="STRING" id="649639.Bcell_1016"/>
<name>E6TQB1_EVAC2</name>
<dbReference type="RefSeq" id="WP_013487630.1">
    <property type="nucleotide sequence ID" value="NC_014829.1"/>
</dbReference>
<dbReference type="KEGG" id="bco:Bcell_1016"/>
<accession>E6TQB1</accession>
<proteinExistence type="predicted"/>
<reference evidence="1 2" key="1">
    <citation type="submission" date="2010-12" db="EMBL/GenBank/DDBJ databases">
        <title>Complete sequence of Bacillus cellulosilyticus DSM 2522.</title>
        <authorList>
            <consortium name="US DOE Joint Genome Institute"/>
            <person name="Lucas S."/>
            <person name="Copeland A."/>
            <person name="Lapidus A."/>
            <person name="Cheng J.-F."/>
            <person name="Bruce D."/>
            <person name="Goodwin L."/>
            <person name="Pitluck S."/>
            <person name="Chertkov O."/>
            <person name="Detter J.C."/>
            <person name="Han C."/>
            <person name="Tapia R."/>
            <person name="Land M."/>
            <person name="Hauser L."/>
            <person name="Jeffries C."/>
            <person name="Kyrpides N."/>
            <person name="Ivanova N."/>
            <person name="Mikhailova N."/>
            <person name="Brumm P."/>
            <person name="Mead D."/>
            <person name="Woyke T."/>
        </authorList>
    </citation>
    <scope>NUCLEOTIDE SEQUENCE [LARGE SCALE GENOMIC DNA]</scope>
    <source>
        <strain evidence="2">ATCC 21833 / DSM 2522 / FERM P-1141 / JCM 9156 / N-4</strain>
    </source>
</reference>
<dbReference type="HOGENOM" id="CLU_1955161_0_0_9"/>
<dbReference type="AlphaFoldDB" id="E6TQB1"/>
<gene>
    <name evidence="1" type="ordered locus">Bcell_1016</name>
</gene>
<dbReference type="EMBL" id="CP002394">
    <property type="protein sequence ID" value="ADU29289.1"/>
    <property type="molecule type" value="Genomic_DNA"/>
</dbReference>
<protein>
    <submittedName>
        <fullName evidence="1">Uncharacterized protein</fullName>
    </submittedName>
</protein>
<dbReference type="Proteomes" id="UP000001401">
    <property type="component" value="Chromosome"/>
</dbReference>
<keyword evidence="2" id="KW-1185">Reference proteome</keyword>
<organism evidence="1 2">
    <name type="scientific">Evansella cellulosilytica (strain ATCC 21833 / DSM 2522 / FERM P-1141 / JCM 9156 / N-4)</name>
    <name type="common">Bacillus cellulosilyticus</name>
    <dbReference type="NCBI Taxonomy" id="649639"/>
    <lineage>
        <taxon>Bacteria</taxon>
        <taxon>Bacillati</taxon>
        <taxon>Bacillota</taxon>
        <taxon>Bacilli</taxon>
        <taxon>Bacillales</taxon>
        <taxon>Bacillaceae</taxon>
        <taxon>Evansella</taxon>
    </lineage>
</organism>